<accession>D5BSV3</accession>
<dbReference type="PANTHER" id="PTHR21064">
    <property type="entry name" value="AMINOGLYCOSIDE PHOSPHOTRANSFERASE DOMAIN-CONTAINING PROTEIN-RELATED"/>
    <property type="match status" value="1"/>
</dbReference>
<evidence type="ECO:0000256" key="1">
    <source>
        <dbReference type="ARBA" id="ARBA00022605"/>
    </source>
</evidence>
<keyword evidence="2 8" id="KW-0808">Transferase</keyword>
<dbReference type="NCBIfam" id="NF003558">
    <property type="entry name" value="PRK05231.1"/>
    <property type="match status" value="1"/>
</dbReference>
<dbReference type="GO" id="GO:0004413">
    <property type="term" value="F:homoserine kinase activity"/>
    <property type="evidence" value="ECO:0007669"/>
    <property type="project" value="UniProtKB-UniRule"/>
</dbReference>
<dbReference type="CDD" id="cd05153">
    <property type="entry name" value="HomoserineK_II"/>
    <property type="match status" value="1"/>
</dbReference>
<keyword evidence="6 8" id="KW-0067">ATP-binding</keyword>
<evidence type="ECO:0000256" key="4">
    <source>
        <dbReference type="ARBA" id="ARBA00022741"/>
    </source>
</evidence>
<dbReference type="InterPro" id="IPR050249">
    <property type="entry name" value="Pseudomonas-type_ThrB"/>
</dbReference>
<evidence type="ECO:0000256" key="3">
    <source>
        <dbReference type="ARBA" id="ARBA00022697"/>
    </source>
</evidence>
<keyword evidence="1 8" id="KW-0028">Amino-acid biosynthesis</keyword>
<dbReference type="RefSeq" id="WP_013045979.1">
    <property type="nucleotide sequence ID" value="NC_014010.1"/>
</dbReference>
<proteinExistence type="inferred from homology"/>
<dbReference type="KEGG" id="apb:SAR116_1107"/>
<protein>
    <recommendedName>
        <fullName evidence="8 9">Homoserine kinase</fullName>
        <shortName evidence="8">HK</shortName>
        <shortName evidence="8">HSK</shortName>
        <ecNumber evidence="8 9">2.7.1.39</ecNumber>
    </recommendedName>
</protein>
<evidence type="ECO:0000313" key="11">
    <source>
        <dbReference type="EMBL" id="ADE39350.1"/>
    </source>
</evidence>
<dbReference type="Gene3D" id="3.30.200.20">
    <property type="entry name" value="Phosphorylase Kinase, domain 1"/>
    <property type="match status" value="1"/>
</dbReference>
<comment type="pathway">
    <text evidence="8">Amino-acid biosynthesis; L-threonine biosynthesis; L-threonine from L-aspartate: step 4/5.</text>
</comment>
<dbReference type="Gene3D" id="3.90.1200.10">
    <property type="match status" value="1"/>
</dbReference>
<evidence type="ECO:0000256" key="6">
    <source>
        <dbReference type="ARBA" id="ARBA00022840"/>
    </source>
</evidence>
<dbReference type="HOGENOM" id="CLU_053300_0_0_5"/>
<dbReference type="AlphaFoldDB" id="D5BSV3"/>
<dbReference type="EMBL" id="CP001751">
    <property type="protein sequence ID" value="ADE39350.1"/>
    <property type="molecule type" value="Genomic_DNA"/>
</dbReference>
<evidence type="ECO:0000313" key="12">
    <source>
        <dbReference type="Proteomes" id="UP000007460"/>
    </source>
</evidence>
<keyword evidence="12" id="KW-1185">Reference proteome</keyword>
<dbReference type="OrthoDB" id="9777460at2"/>
<dbReference type="InterPro" id="IPR011009">
    <property type="entry name" value="Kinase-like_dom_sf"/>
</dbReference>
<keyword evidence="4 8" id="KW-0547">Nucleotide-binding</keyword>
<comment type="similarity">
    <text evidence="7 8">Belongs to the pseudomonas-type ThrB family.</text>
</comment>
<keyword evidence="3 8" id="KW-0791">Threonine biosynthesis</keyword>
<name>D5BSV3_PUNMI</name>
<dbReference type="GO" id="GO:0009088">
    <property type="term" value="P:threonine biosynthetic process"/>
    <property type="evidence" value="ECO:0007669"/>
    <property type="project" value="UniProtKB-UniRule"/>
</dbReference>
<evidence type="ECO:0000256" key="7">
    <source>
        <dbReference type="ARBA" id="ARBA00038240"/>
    </source>
</evidence>
<evidence type="ECO:0000259" key="10">
    <source>
        <dbReference type="Pfam" id="PF01636"/>
    </source>
</evidence>
<dbReference type="PANTHER" id="PTHR21064:SF6">
    <property type="entry name" value="AMINOGLYCOSIDE PHOSPHOTRANSFERASE DOMAIN-CONTAINING PROTEIN"/>
    <property type="match status" value="1"/>
</dbReference>
<dbReference type="NCBIfam" id="TIGR00938">
    <property type="entry name" value="thrB_alt"/>
    <property type="match status" value="1"/>
</dbReference>
<dbReference type="eggNOG" id="COG2334">
    <property type="taxonomic scope" value="Bacteria"/>
</dbReference>
<evidence type="ECO:0000256" key="9">
    <source>
        <dbReference type="NCBIfam" id="TIGR00938"/>
    </source>
</evidence>
<dbReference type="Proteomes" id="UP000007460">
    <property type="component" value="Chromosome"/>
</dbReference>
<dbReference type="HAMAP" id="MF_00301">
    <property type="entry name" value="Homoser_kinase_2"/>
    <property type="match status" value="1"/>
</dbReference>
<dbReference type="UniPathway" id="UPA00050">
    <property type="reaction ID" value="UER00064"/>
</dbReference>
<dbReference type="EC" id="2.7.1.39" evidence="8 9"/>
<dbReference type="STRING" id="488538.SAR116_1107"/>
<evidence type="ECO:0000256" key="5">
    <source>
        <dbReference type="ARBA" id="ARBA00022777"/>
    </source>
</evidence>
<gene>
    <name evidence="8" type="primary">thrB</name>
    <name evidence="11" type="ordered locus">SAR116_1107</name>
</gene>
<feature type="domain" description="Aminoglycoside phosphotransferase" evidence="10">
    <location>
        <begin position="28"/>
        <end position="256"/>
    </location>
</feature>
<sequence>MAVYTEVDDTTLTEFLSNYDIGSVISFAGIAEGVENSNYLLRTTKAHFILTLYEKRVQADDLPFFVELMEHLAGKGMNCPLPVAAKDGSVLSEIMGRPCAIFTFLDGTSSRFPNRTKCRNLGTALAQLHINAEGISKTRPNALGPESWKSLLDSVGSRTNELGDDMLMQVEKRLAHITSNWPNDLPRGIIHADLFPNNVLFMGDDLTGLIDFYFACEDILAYDIGICLNSWCFEADGSFNMTKSRALINGYQSVRKLSDDEINNIPVLAAGSAMRFFLTRLYDWMNTPKDALVSPKDPMEYWSILRFHQSVSGPSAYGFYQ</sequence>
<dbReference type="InterPro" id="IPR005280">
    <property type="entry name" value="Homoserine_kinase_II"/>
</dbReference>
<dbReference type="SUPFAM" id="SSF56112">
    <property type="entry name" value="Protein kinase-like (PK-like)"/>
    <property type="match status" value="1"/>
</dbReference>
<dbReference type="Pfam" id="PF01636">
    <property type="entry name" value="APH"/>
    <property type="match status" value="1"/>
</dbReference>
<keyword evidence="5 8" id="KW-0418">Kinase</keyword>
<dbReference type="InterPro" id="IPR002575">
    <property type="entry name" value="Aminoglycoside_PTrfase"/>
</dbReference>
<evidence type="ECO:0000256" key="8">
    <source>
        <dbReference type="HAMAP-Rule" id="MF_00301"/>
    </source>
</evidence>
<dbReference type="GO" id="GO:0005524">
    <property type="term" value="F:ATP binding"/>
    <property type="evidence" value="ECO:0007669"/>
    <property type="project" value="UniProtKB-KW"/>
</dbReference>
<reference evidence="11 12" key="1">
    <citation type="journal article" date="2010" name="J. Bacteriol.">
        <title>Complete genome sequence of "Candidatus Puniceispirillum marinum" IMCC1322, a representative of the SAR116 clade in the Alphaproteobacteria.</title>
        <authorList>
            <person name="Oh H.M."/>
            <person name="Kwon K.K."/>
            <person name="Kang I."/>
            <person name="Kang S.G."/>
            <person name="Lee J.H."/>
            <person name="Kim S.J."/>
            <person name="Cho J.C."/>
        </authorList>
    </citation>
    <scope>NUCLEOTIDE SEQUENCE [LARGE SCALE GENOMIC DNA]</scope>
    <source>
        <strain evidence="11 12">IMCC1322</strain>
    </source>
</reference>
<evidence type="ECO:0000256" key="2">
    <source>
        <dbReference type="ARBA" id="ARBA00022679"/>
    </source>
</evidence>
<organism evidence="11 12">
    <name type="scientific">Puniceispirillum marinum (strain IMCC1322)</name>
    <dbReference type="NCBI Taxonomy" id="488538"/>
    <lineage>
        <taxon>Bacteria</taxon>
        <taxon>Pseudomonadati</taxon>
        <taxon>Pseudomonadota</taxon>
        <taxon>Alphaproteobacteria</taxon>
        <taxon>Candidatus Puniceispirillales</taxon>
        <taxon>Candidatus Puniceispirillaceae</taxon>
        <taxon>Candidatus Puniceispirillum</taxon>
    </lineage>
</organism>
<comment type="catalytic activity">
    <reaction evidence="8">
        <text>L-homoserine + ATP = O-phospho-L-homoserine + ADP + H(+)</text>
        <dbReference type="Rhea" id="RHEA:13985"/>
        <dbReference type="ChEBI" id="CHEBI:15378"/>
        <dbReference type="ChEBI" id="CHEBI:30616"/>
        <dbReference type="ChEBI" id="CHEBI:57476"/>
        <dbReference type="ChEBI" id="CHEBI:57590"/>
        <dbReference type="ChEBI" id="CHEBI:456216"/>
        <dbReference type="EC" id="2.7.1.39"/>
    </reaction>
</comment>